<proteinExistence type="predicted"/>
<sequence length="2796" mass="293216">MNSQGDEDEKHPVTKHHNRPQTRERATRLARGAGLAACARAALFTAAAADAAMMARGTTPSSGPATRLAPAHKGSLCPTTMGKTNILERYYNEDVRLTLPEGKRVSRLKWFAVYDIQSQNAFADVYVPEDFAAPAPLAAGALAGQGVTSGALQLLDAGTILRPVDQTVPAPAPLAAGALAGQGVTSAPLQLLDAGTILRPDRTSARAARRRRLAGQGVTSAPLQLLEAGTILPYQRPRRSPPAPWPDRASPARPYSCWTLAPYCEWTSRPVDQTVPAPAPLAAGALAGQGVTSAPLQLLDAGTILPYQRPRRSPPAPWPDRASPARPYSCWTLAPYCEWTSRPVDQTVPAPAPLAAGALAGQGVTSAPYSCWTLAPYCEWTSRPVDQTVPAPAPLAAGALAGQGVTSAPLQLLDAGTILRPVDQTVPAPAPLAAGSLAGRGVTSAPLQLLDAGTILIPELHYDGHGEEVYFWAGVGPQPSPRGFKIPDEYGYLEPIPTYRGGAVRLVLPGNQTVFSISWLALWDAAARSAIAAVLLPSGPTCRRAHRPAPAQVRGAGGALGGPPPAAPSPPCCCPSGPTCRPRSQTCTRTGEGGGGALGGPRPSAPSPPCCCQRPNVPPALTDLHPHRGAGALGGAAARSAIAAVLLPGGPTCRPRSQTCTRTGEGGGGRWGGPPPAAPSPPCCCPSGPMPPALTDLHPHRGGGGAGGAAARSAIAAVLLPERPNVPPALTDLHPHSAIAAVLPRAAQRAARAHRPAPAQVRGGGGALGGGRRRSAIAAVLLPERPTCARAHRPAPAQVRGGAGGRWGGRRPQRHRRRAAARAAQRAARAHRPAPAQVRGGGALGGAAARSAIAAVLLPERPNVPPALTDLHPHSEGGGRGGAGGGRRPQRHRRRAAARAAQRAARAHRPAPAQVRGGGGALGGPPRSAIAAVLLPERPNVPPALTDLHPPQGGGGGLGGGRRRSAIAAVLLPERPNVRRPRSQTCTRTGGAGGAGGGAARSAIAAVLLPERPQVRPRSRPAPAQVRGGGGALGGPPPAAAIAAVLLPERPNVPPALTDLHPHTGPLCVAEHPAGADRRRDTDYDTFRAFNRSLVWRCDPDGAPDAAPAAPAAPASPATLAVAPNDTWPDVVYYNSFTHAVTLFSNYDSPIFNSKFPSKNFNAAIREKYSVTTSQQNKGAGPKTRMKTARIAENSSGNLIHIIISYDGTGDDTFFWAGDSARPGPQGFIVPDHHGKTNILERYYNEDVRLTLPEGKRVSRLKWFAVYDIQSQNAFADVYVPEDFAAPAPLAAGALAGQGVTSAPLQLLDAGTILPYQRPRRSPPAPWPDRASPARPYSCWTLAPYCEWTSRPVDQTVPAPAPLAAGALAGQGVTSAPLQLLDAGTILPYQRPRRSPPAPWPDRASPARPYSCWTLAPYCEWTSRPVDQTVPAPAPLAAGALAGQGVTSAPYSCWTLAPYCEWTVDQPYQRPRRSPPAPWPDRASPARPYSCWTLAPYCEWTSRPVDQTVPAPAPLAAGALAGQGVTSAPLQLLDAGTILPYQRPRRSRRRPGRTGRHQRALTAAGRWHYTVSGPVDSRPDRTSARAARRRRPGWTGRHQRALQLLDAGTILPYQRPRRSPPAPGRQGVTSAPYSCWTLAPYCEWTSRPVDQTVPAPFLFCILMSVFCWQHPGAALRRHGEEVYFWAGVARSPRRAALRSPTSTDTDPYVPRRRRAAGAAGNQTVFSISWLALWDAARPQRHRRRAAAERPNVPPALTDLHPPGEGGRGGAGGGRRPQRPSPPCCCPSGQRAAALTDLHRTGEGGRGALGGPPPAAPSPPCCCRAAQRAARAHRPAPAQVRGGGGGGAGGPPPAAPSPPCCCPSGPTCRPRSQTCTRTGEGGGGALGGPPPAAPSPPCCCRAAQRAARAHRPAPAQVRGGGALGGPPPAAPSPPCCCPSGPTCRPRSQTCTRTGGGGAGGGRWGAAARSAIAAVLLPSGPTCRPRSQTCTRTGEGGGGALGGAAARSPSPPCCCPSGPTCRPRSQTCTRTAPLKVFGNQITIQLAGKVRTLPCSPLRCSATRSPYSSPGRSEHYPVAPLKVFGNQITIQLAGKVRTLPCSPLKVFGNQITIQLAGSPTKVFGNQITIQLAGRSEHYPVAPLKVFGNQITYSSPEGVQQQITIQLAGRSEHYPVAPLRCSATRSPYSSPEGSEHYPVAPLKVFGNQITIQLAGRCSANKITIQLAGKVRTLPCSPTKGVRQPDHHTARREVQNITCSPLKVFGNQITIQLAGKVFGNQITIQLAGKVRTLPCSPTKGVRQPDYIQLAGKVRTLSCSPTKGVRQPDHQQLAGRSEHYPVAPLKVFGNQITIQLAGKVFGNQITIQLAGKVRKLPCSPTKGVRQPDHHTARRKVRTLPVAPTKVFSNQITIQLAGKVFGNQSPYSSPGRSDTLPCSPTKGVRQPDHHTARREGQKYPVAPLKVFGNQITIQLAGKVFGNQITIQLAGKVEHYSVAPLKVFGNQITIQLAGKIDEREYMAFGISGSDNRSLMLGADVAVAHFDARLQRGLATDYNITALAPVTESIDRAFPLDRPLLAVWAVGALDAAGEPGFHRLWPRTDLFDPSLRVFEFRVGPAGGARAPPGARALRGAPPEPGVRRQQPALCGGVPPADSERGPARRTGTAAGGRPARRQAGPLCVAEHPAGADRRRDTDYDTFRAFNRSLVWRCDPDGAPAAPAAPASPATLAVAPNDTWPDVVYYNSFTHAGMGGRIFVVDRHRRNINRKGSGAAPLLAAPSPPRRARGPRRLDLPRPLDCHSSL</sequence>
<protein>
    <submittedName>
        <fullName evidence="1">Uncharacterized protein</fullName>
    </submittedName>
</protein>
<name>A0ACC0JFT7_CHOFU</name>
<comment type="caution">
    <text evidence="1">The sequence shown here is derived from an EMBL/GenBank/DDBJ whole genome shotgun (WGS) entry which is preliminary data.</text>
</comment>
<accession>A0ACC0JFT7</accession>
<keyword evidence="2" id="KW-1185">Reference proteome</keyword>
<evidence type="ECO:0000313" key="1">
    <source>
        <dbReference type="EMBL" id="KAI8422920.1"/>
    </source>
</evidence>
<dbReference type="Proteomes" id="UP001064048">
    <property type="component" value="Chromosome 25"/>
</dbReference>
<evidence type="ECO:0000313" key="2">
    <source>
        <dbReference type="Proteomes" id="UP001064048"/>
    </source>
</evidence>
<reference evidence="1 2" key="1">
    <citation type="journal article" date="2022" name="Genome Biol. Evol.">
        <title>The Spruce Budworm Genome: Reconstructing the Evolutionary History of Antifreeze Proteins.</title>
        <authorList>
            <person name="Beliveau C."/>
            <person name="Gagne P."/>
            <person name="Picq S."/>
            <person name="Vernygora O."/>
            <person name="Keeling C.I."/>
            <person name="Pinkney K."/>
            <person name="Doucet D."/>
            <person name="Wen F."/>
            <person name="Johnston J.S."/>
            <person name="Maaroufi H."/>
            <person name="Boyle B."/>
            <person name="Laroche J."/>
            <person name="Dewar K."/>
            <person name="Juretic N."/>
            <person name="Blackburn G."/>
            <person name="Nisole A."/>
            <person name="Brunet B."/>
            <person name="Brandao M."/>
            <person name="Lumley L."/>
            <person name="Duan J."/>
            <person name="Quan G."/>
            <person name="Lucarotti C.J."/>
            <person name="Roe A.D."/>
            <person name="Sperling F.A.H."/>
            <person name="Levesque R.C."/>
            <person name="Cusson M."/>
        </authorList>
    </citation>
    <scope>NUCLEOTIDE SEQUENCE [LARGE SCALE GENOMIC DNA]</scope>
    <source>
        <strain evidence="1">Glfc:IPQL:Cfum</strain>
    </source>
</reference>
<organism evidence="1 2">
    <name type="scientific">Choristoneura fumiferana</name>
    <name type="common">Spruce budworm moth</name>
    <name type="synonym">Archips fumiferana</name>
    <dbReference type="NCBI Taxonomy" id="7141"/>
    <lineage>
        <taxon>Eukaryota</taxon>
        <taxon>Metazoa</taxon>
        <taxon>Ecdysozoa</taxon>
        <taxon>Arthropoda</taxon>
        <taxon>Hexapoda</taxon>
        <taxon>Insecta</taxon>
        <taxon>Pterygota</taxon>
        <taxon>Neoptera</taxon>
        <taxon>Endopterygota</taxon>
        <taxon>Lepidoptera</taxon>
        <taxon>Glossata</taxon>
        <taxon>Ditrysia</taxon>
        <taxon>Tortricoidea</taxon>
        <taxon>Tortricidae</taxon>
        <taxon>Tortricinae</taxon>
        <taxon>Choristoneura</taxon>
    </lineage>
</organism>
<gene>
    <name evidence="1" type="ORF">MSG28_014030</name>
</gene>
<dbReference type="EMBL" id="CM046125">
    <property type="protein sequence ID" value="KAI8422920.1"/>
    <property type="molecule type" value="Genomic_DNA"/>
</dbReference>